<dbReference type="Gene3D" id="3.50.50.60">
    <property type="entry name" value="FAD/NAD(P)-binding domain"/>
    <property type="match status" value="1"/>
</dbReference>
<dbReference type="InterPro" id="IPR036188">
    <property type="entry name" value="FAD/NAD-bd_sf"/>
</dbReference>
<comment type="caution">
    <text evidence="2">The sequence shown here is derived from an EMBL/GenBank/DDBJ whole genome shotgun (WGS) entry which is preliminary data.</text>
</comment>
<dbReference type="SUPFAM" id="SSF54373">
    <property type="entry name" value="FAD-linked reductases, C-terminal domain"/>
    <property type="match status" value="1"/>
</dbReference>
<evidence type="ECO:0000313" key="3">
    <source>
        <dbReference type="Proteomes" id="UP001597492"/>
    </source>
</evidence>
<name>A0ABW5UUZ3_9MICO</name>
<sequence length="424" mass="43257">MTTTVVGAGIAGLVAARRRALGGDRVRLLEATAAPGGMIGAAQLGDLTIDIGAEAFAVRGGAVARLVDELGLAGDVVTPRPLGSWGFHNGEAYAQPKGGLLGIPPGPDAEGLAAAVGPDGGEAVRREAKLDPEVGADATSLGALVRARFGTRILDRLVAPVTRGVYSLDPDDVRVDALLPDVLERMRAAGSLAAVIRERRAGATPGALVESIRGGMHRLVAALVVDCERLGVELETGVRVTDLEALEGDVIVTVPPSAAFPYLGDAAAPAPVPTEVVALLLDAPALDARPRGTGLLVAPGSPQVRVKALTHVTAKWEWLDAAAREGRHVVRLSYPVDGAAPTDSTALADAATLLGIELDAAQLLDSARHTWQMPAPPAGLDGAAARAELERRVSALPPHVRCTGTWIAGTGLASVVPAAERAAG</sequence>
<dbReference type="InterPro" id="IPR050464">
    <property type="entry name" value="Zeta_carotene_desat/Oxidored"/>
</dbReference>
<protein>
    <submittedName>
        <fullName evidence="2">Protoporphyrinogen/coproporphyrinogen oxidase</fullName>
    </submittedName>
</protein>
<dbReference type="Gene3D" id="1.10.3110.10">
    <property type="entry name" value="protoporphyrinogen ix oxidase, domain 3"/>
    <property type="match status" value="1"/>
</dbReference>
<dbReference type="PANTHER" id="PTHR42923:SF3">
    <property type="entry name" value="PROTOPORPHYRINOGEN OXIDASE"/>
    <property type="match status" value="1"/>
</dbReference>
<dbReference type="Gene3D" id="3.90.660.20">
    <property type="entry name" value="Protoporphyrinogen oxidase, mitochondrial, domain 2"/>
    <property type="match status" value="1"/>
</dbReference>
<gene>
    <name evidence="2" type="ORF">ACFSW7_03715</name>
</gene>
<dbReference type="EMBL" id="JBHUNE010000003">
    <property type="protein sequence ID" value="MFD2757486.1"/>
    <property type="molecule type" value="Genomic_DNA"/>
</dbReference>
<dbReference type="Proteomes" id="UP001597492">
    <property type="component" value="Unassembled WGS sequence"/>
</dbReference>
<evidence type="ECO:0000259" key="1">
    <source>
        <dbReference type="Pfam" id="PF01593"/>
    </source>
</evidence>
<proteinExistence type="predicted"/>
<reference evidence="3" key="1">
    <citation type="journal article" date="2019" name="Int. J. Syst. Evol. Microbiol.">
        <title>The Global Catalogue of Microorganisms (GCM) 10K type strain sequencing project: providing services to taxonomists for standard genome sequencing and annotation.</title>
        <authorList>
            <consortium name="The Broad Institute Genomics Platform"/>
            <consortium name="The Broad Institute Genome Sequencing Center for Infectious Disease"/>
            <person name="Wu L."/>
            <person name="Ma J."/>
        </authorList>
    </citation>
    <scope>NUCLEOTIDE SEQUENCE [LARGE SCALE GENOMIC DNA]</scope>
    <source>
        <strain evidence="3">TISTR 1514</strain>
    </source>
</reference>
<dbReference type="InterPro" id="IPR002937">
    <property type="entry name" value="Amino_oxidase"/>
</dbReference>
<dbReference type="RefSeq" id="WP_390294988.1">
    <property type="nucleotide sequence ID" value="NZ_JBHUNE010000003.1"/>
</dbReference>
<feature type="domain" description="Amine oxidase" evidence="1">
    <location>
        <begin position="10"/>
        <end position="253"/>
    </location>
</feature>
<accession>A0ABW5UUZ3</accession>
<organism evidence="2 3">
    <name type="scientific">Gulosibacter faecalis</name>
    <dbReference type="NCBI Taxonomy" id="272240"/>
    <lineage>
        <taxon>Bacteria</taxon>
        <taxon>Bacillati</taxon>
        <taxon>Actinomycetota</taxon>
        <taxon>Actinomycetes</taxon>
        <taxon>Micrococcales</taxon>
        <taxon>Microbacteriaceae</taxon>
        <taxon>Gulosibacter</taxon>
    </lineage>
</organism>
<dbReference type="SUPFAM" id="SSF51905">
    <property type="entry name" value="FAD/NAD(P)-binding domain"/>
    <property type="match status" value="1"/>
</dbReference>
<evidence type="ECO:0000313" key="2">
    <source>
        <dbReference type="EMBL" id="MFD2757486.1"/>
    </source>
</evidence>
<keyword evidence="3" id="KW-1185">Reference proteome</keyword>
<dbReference type="PANTHER" id="PTHR42923">
    <property type="entry name" value="PROTOPORPHYRINOGEN OXIDASE"/>
    <property type="match status" value="1"/>
</dbReference>
<dbReference type="Pfam" id="PF01593">
    <property type="entry name" value="Amino_oxidase"/>
    <property type="match status" value="1"/>
</dbReference>